<dbReference type="InterPro" id="IPR050547">
    <property type="entry name" value="DEAD_box_RNA_helicases"/>
</dbReference>
<dbReference type="GO" id="GO:0005524">
    <property type="term" value="F:ATP binding"/>
    <property type="evidence" value="ECO:0007669"/>
    <property type="project" value="UniProtKB-KW"/>
</dbReference>
<dbReference type="EMBL" id="JACXJA010000027">
    <property type="protein sequence ID" value="MBD2864103.1"/>
    <property type="molecule type" value="Genomic_DNA"/>
</dbReference>
<dbReference type="Pfam" id="PF00271">
    <property type="entry name" value="Helicase_C"/>
    <property type="match status" value="1"/>
</dbReference>
<dbReference type="InterPro" id="IPR000629">
    <property type="entry name" value="RNA-helicase_DEAD-box_CS"/>
</dbReference>
<evidence type="ECO:0000259" key="9">
    <source>
        <dbReference type="PROSITE" id="PS51192"/>
    </source>
</evidence>
<feature type="region of interest" description="Disordered" evidence="8">
    <location>
        <begin position="366"/>
        <end position="462"/>
    </location>
</feature>
<dbReference type="InterPro" id="IPR011545">
    <property type="entry name" value="DEAD/DEAH_box_helicase_dom"/>
</dbReference>
<dbReference type="GO" id="GO:0005829">
    <property type="term" value="C:cytosol"/>
    <property type="evidence" value="ECO:0007669"/>
    <property type="project" value="TreeGrafter"/>
</dbReference>
<dbReference type="InterPro" id="IPR001650">
    <property type="entry name" value="Helicase_C-like"/>
</dbReference>
<feature type="short sequence motif" description="Q motif" evidence="6">
    <location>
        <begin position="3"/>
        <end position="31"/>
    </location>
</feature>
<evidence type="ECO:0000256" key="8">
    <source>
        <dbReference type="SAM" id="MobiDB-lite"/>
    </source>
</evidence>
<evidence type="ECO:0000256" key="3">
    <source>
        <dbReference type="ARBA" id="ARBA00022801"/>
    </source>
</evidence>
<organism evidence="12 13">
    <name type="scientific">Paenibacillus oceani</name>
    <dbReference type="NCBI Taxonomy" id="2772510"/>
    <lineage>
        <taxon>Bacteria</taxon>
        <taxon>Bacillati</taxon>
        <taxon>Bacillota</taxon>
        <taxon>Bacilli</taxon>
        <taxon>Bacillales</taxon>
        <taxon>Paenibacillaceae</taxon>
        <taxon>Paenibacillus</taxon>
    </lineage>
</organism>
<dbReference type="PROSITE" id="PS51192">
    <property type="entry name" value="HELICASE_ATP_BIND_1"/>
    <property type="match status" value="1"/>
</dbReference>
<dbReference type="RefSeq" id="WP_190929733.1">
    <property type="nucleotide sequence ID" value="NZ_JACXJA010000027.1"/>
</dbReference>
<evidence type="ECO:0000313" key="12">
    <source>
        <dbReference type="EMBL" id="MBD2864103.1"/>
    </source>
</evidence>
<feature type="domain" description="Helicase ATP-binding" evidence="9">
    <location>
        <begin position="34"/>
        <end position="204"/>
    </location>
</feature>
<dbReference type="AlphaFoldDB" id="A0A927C9V8"/>
<dbReference type="CDD" id="cd18787">
    <property type="entry name" value="SF2_C_DEAD"/>
    <property type="match status" value="1"/>
</dbReference>
<evidence type="ECO:0000259" key="10">
    <source>
        <dbReference type="PROSITE" id="PS51194"/>
    </source>
</evidence>
<keyword evidence="2 7" id="KW-0547">Nucleotide-binding</keyword>
<feature type="domain" description="Helicase C-terminal" evidence="10">
    <location>
        <begin position="231"/>
        <end position="375"/>
    </location>
</feature>
<feature type="compositionally biased region" description="Gly residues" evidence="8">
    <location>
        <begin position="416"/>
        <end position="430"/>
    </location>
</feature>
<keyword evidence="3 7" id="KW-0378">Hydrolase</keyword>
<dbReference type="Pfam" id="PF00270">
    <property type="entry name" value="DEAD"/>
    <property type="match status" value="1"/>
</dbReference>
<dbReference type="PROSITE" id="PS51195">
    <property type="entry name" value="Q_MOTIF"/>
    <property type="match status" value="1"/>
</dbReference>
<evidence type="ECO:0000256" key="2">
    <source>
        <dbReference type="ARBA" id="ARBA00022741"/>
    </source>
</evidence>
<gene>
    <name evidence="12" type="ORF">IDH45_19155</name>
</gene>
<evidence type="ECO:0000256" key="5">
    <source>
        <dbReference type="ARBA" id="ARBA00022840"/>
    </source>
</evidence>
<keyword evidence="13" id="KW-1185">Reference proteome</keyword>
<dbReference type="GO" id="GO:0033592">
    <property type="term" value="F:RNA strand annealing activity"/>
    <property type="evidence" value="ECO:0007669"/>
    <property type="project" value="TreeGrafter"/>
</dbReference>
<evidence type="ECO:0000256" key="4">
    <source>
        <dbReference type="ARBA" id="ARBA00022806"/>
    </source>
</evidence>
<comment type="similarity">
    <text evidence="7">Belongs to the DEAD box helicase family.</text>
</comment>
<dbReference type="Proteomes" id="UP000639396">
    <property type="component" value="Unassembled WGS sequence"/>
</dbReference>
<dbReference type="SMART" id="SM00487">
    <property type="entry name" value="DEXDc"/>
    <property type="match status" value="1"/>
</dbReference>
<dbReference type="SUPFAM" id="SSF52540">
    <property type="entry name" value="P-loop containing nucleoside triphosphate hydrolases"/>
    <property type="match status" value="1"/>
</dbReference>
<proteinExistence type="inferred from homology"/>
<dbReference type="PROSITE" id="PS00039">
    <property type="entry name" value="DEAD_ATP_HELICASE"/>
    <property type="match status" value="1"/>
</dbReference>
<dbReference type="PANTHER" id="PTHR47963:SF8">
    <property type="entry name" value="ATP-DEPENDENT RNA HELICASE DEAD"/>
    <property type="match status" value="1"/>
</dbReference>
<dbReference type="InterPro" id="IPR014001">
    <property type="entry name" value="Helicase_ATP-bd"/>
</dbReference>
<dbReference type="GO" id="GO:0003724">
    <property type="term" value="F:RNA helicase activity"/>
    <property type="evidence" value="ECO:0007669"/>
    <property type="project" value="UniProtKB-EC"/>
</dbReference>
<evidence type="ECO:0000256" key="7">
    <source>
        <dbReference type="RuleBase" id="RU000492"/>
    </source>
</evidence>
<dbReference type="GO" id="GO:0005840">
    <property type="term" value="C:ribosome"/>
    <property type="evidence" value="ECO:0007669"/>
    <property type="project" value="TreeGrafter"/>
</dbReference>
<dbReference type="GO" id="GO:0009409">
    <property type="term" value="P:response to cold"/>
    <property type="evidence" value="ECO:0007669"/>
    <property type="project" value="TreeGrafter"/>
</dbReference>
<sequence>MAEDFIKLGVRPELQKAMAAYGITDPTPVQAKAIPLLLAGRDVAAQAQTGTGKTLAFVLPILEKVEPNRPFTQALIVTPTRELAVQIARETERLASVVGAGVQAIYGGTDIDRQNRKLEQVPTIVVGTPGRLLDHVKRETLSLNGVRLVVVDEADEMLRRGFLEEVETLLALASEKRQTMLFSATMPQPIRQLAERYMRKPDQLKIAGKQVTVDEIEQAAVETPETEKNNTLIQLIGHYRPFLAMVFCSSKGRANVVNEALQKADIESDVLHGDLSQAKREFVLKRFREAKLQVLVATDIAARGLDIEGVTHVFNYDVPQDFEWYIHRIGRTGRAGESGIAITLVTARDRLRLAKLESKIGMKLPRRDQTGGLLSSEVVKKTAGKPAGSRKSSDSAASKYRKSDTGRQGAKRSADGGAGRGLSKGFGKGPGSSRSTFGGGAGKNRPGPGFAGAGRRGAPRGK</sequence>
<dbReference type="EC" id="3.6.4.13" evidence="1"/>
<feature type="domain" description="DEAD-box RNA helicase Q" evidence="11">
    <location>
        <begin position="3"/>
        <end position="31"/>
    </location>
</feature>
<comment type="caution">
    <text evidence="12">The sequence shown here is derived from an EMBL/GenBank/DDBJ whole genome shotgun (WGS) entry which is preliminary data.</text>
</comment>
<evidence type="ECO:0000256" key="1">
    <source>
        <dbReference type="ARBA" id="ARBA00012552"/>
    </source>
</evidence>
<dbReference type="SMART" id="SM00490">
    <property type="entry name" value="HELICc"/>
    <property type="match status" value="1"/>
</dbReference>
<dbReference type="PROSITE" id="PS51194">
    <property type="entry name" value="HELICASE_CTER"/>
    <property type="match status" value="1"/>
</dbReference>
<dbReference type="GO" id="GO:0016787">
    <property type="term" value="F:hydrolase activity"/>
    <property type="evidence" value="ECO:0007669"/>
    <property type="project" value="UniProtKB-KW"/>
</dbReference>
<evidence type="ECO:0000256" key="6">
    <source>
        <dbReference type="PROSITE-ProRule" id="PRU00552"/>
    </source>
</evidence>
<dbReference type="CDD" id="cd00268">
    <property type="entry name" value="DEADc"/>
    <property type="match status" value="1"/>
</dbReference>
<protein>
    <recommendedName>
        <fullName evidence="1">RNA helicase</fullName>
        <ecNumber evidence="1">3.6.4.13</ecNumber>
    </recommendedName>
</protein>
<reference evidence="12" key="1">
    <citation type="submission" date="2020-09" db="EMBL/GenBank/DDBJ databases">
        <title>A novel bacterium of genus Paenibacillus, isolated from South China Sea.</title>
        <authorList>
            <person name="Huang H."/>
            <person name="Mo K."/>
            <person name="Hu Y."/>
        </authorList>
    </citation>
    <scope>NUCLEOTIDE SEQUENCE</scope>
    <source>
        <strain evidence="12">IB182363</strain>
    </source>
</reference>
<dbReference type="InterPro" id="IPR027417">
    <property type="entry name" value="P-loop_NTPase"/>
</dbReference>
<dbReference type="PANTHER" id="PTHR47963">
    <property type="entry name" value="DEAD-BOX ATP-DEPENDENT RNA HELICASE 47, MITOCHONDRIAL"/>
    <property type="match status" value="1"/>
</dbReference>
<evidence type="ECO:0000259" key="11">
    <source>
        <dbReference type="PROSITE" id="PS51195"/>
    </source>
</evidence>
<keyword evidence="4 7" id="KW-0347">Helicase</keyword>
<name>A0A927C9V8_9BACL</name>
<accession>A0A927C9V8</accession>
<keyword evidence="5 7" id="KW-0067">ATP-binding</keyword>
<dbReference type="InterPro" id="IPR014014">
    <property type="entry name" value="RNA_helicase_DEAD_Q_motif"/>
</dbReference>
<dbReference type="Gene3D" id="3.40.50.300">
    <property type="entry name" value="P-loop containing nucleotide triphosphate hydrolases"/>
    <property type="match status" value="2"/>
</dbReference>
<evidence type="ECO:0000313" key="13">
    <source>
        <dbReference type="Proteomes" id="UP000639396"/>
    </source>
</evidence>
<dbReference type="InterPro" id="IPR044742">
    <property type="entry name" value="DEAD/DEAH_RhlB"/>
</dbReference>